<sequence length="160" mass="18327">MVIMMNPGSSKPLYPIINSVETTAIPDRTQLQIIKVMNNCNFNYARILNLSDIREPKSKIFFKLMNGFNNANIPHSIFSKTYKKAFKRLFIKDVPVIIAWGVNEKLSHLAKLALKNIDEKTIVGLKKPGSLYGYYHPLPPNHFKQKAWVNAITEQLQNII</sequence>
<evidence type="ECO:0000313" key="2">
    <source>
        <dbReference type="Proteomes" id="UP000216840"/>
    </source>
</evidence>
<comment type="caution">
    <text evidence="1">The sequence shown here is derived from an EMBL/GenBank/DDBJ whole genome shotgun (WGS) entry which is preliminary data.</text>
</comment>
<protein>
    <recommendedName>
        <fullName evidence="3">Uracil-DNA glycosylase-like domain-containing protein</fullName>
    </recommendedName>
</protein>
<dbReference type="Proteomes" id="UP000216840">
    <property type="component" value="Unassembled WGS sequence"/>
</dbReference>
<proteinExistence type="predicted"/>
<evidence type="ECO:0008006" key="3">
    <source>
        <dbReference type="Google" id="ProtNLM"/>
    </source>
</evidence>
<dbReference type="OrthoDB" id="8478178at2"/>
<reference evidence="1 2" key="1">
    <citation type="submission" date="2017-05" db="EMBL/GenBank/DDBJ databases">
        <title>The draft genome sequence of Idiomarina salinarum WNB302.</title>
        <authorList>
            <person name="Sun Y."/>
            <person name="Chen B."/>
            <person name="Du Z."/>
        </authorList>
    </citation>
    <scope>NUCLEOTIDE SEQUENCE [LARGE SCALE GENOMIC DNA]</scope>
    <source>
        <strain evidence="1 2">WNB302</strain>
    </source>
</reference>
<gene>
    <name evidence="1" type="ORF">CA834_13190</name>
</gene>
<accession>A0A265UNA6</accession>
<organism evidence="1 2">
    <name type="scientific">Winogradskyella aurantia</name>
    <dbReference type="NCBI Taxonomy" id="1915063"/>
    <lineage>
        <taxon>Bacteria</taxon>
        <taxon>Pseudomonadati</taxon>
        <taxon>Bacteroidota</taxon>
        <taxon>Flavobacteriia</taxon>
        <taxon>Flavobacteriales</taxon>
        <taxon>Flavobacteriaceae</taxon>
        <taxon>Winogradskyella</taxon>
    </lineage>
</organism>
<dbReference type="AlphaFoldDB" id="A0A265UNA6"/>
<name>A0A265UNA6_9FLAO</name>
<dbReference type="EMBL" id="NGJN01000008">
    <property type="protein sequence ID" value="OZV66790.1"/>
    <property type="molecule type" value="Genomic_DNA"/>
</dbReference>
<evidence type="ECO:0000313" key="1">
    <source>
        <dbReference type="EMBL" id="OZV66790.1"/>
    </source>
</evidence>
<keyword evidence="2" id="KW-1185">Reference proteome</keyword>